<evidence type="ECO:0000256" key="4">
    <source>
        <dbReference type="ARBA" id="ARBA00022840"/>
    </source>
</evidence>
<evidence type="ECO:0000256" key="10">
    <source>
        <dbReference type="SAM" id="MobiDB-lite"/>
    </source>
</evidence>
<gene>
    <name evidence="13" type="ORF">VaNZ11_009146</name>
</gene>
<feature type="region of interest" description="Disordered" evidence="10">
    <location>
        <begin position="145"/>
        <end position="172"/>
    </location>
</feature>
<evidence type="ECO:0000256" key="8">
    <source>
        <dbReference type="ARBA" id="ARBA00048988"/>
    </source>
</evidence>
<keyword evidence="1 9" id="KW-0547">Nucleotide-binding</keyword>
<dbReference type="PROSITE" id="PS51198">
    <property type="entry name" value="UVRD_HELICASE_ATP_BIND"/>
    <property type="match status" value="1"/>
</dbReference>
<feature type="domain" description="UvrD-like helicase C-terminal" evidence="12">
    <location>
        <begin position="451"/>
        <end position="888"/>
    </location>
</feature>
<feature type="region of interest" description="Disordered" evidence="10">
    <location>
        <begin position="730"/>
        <end position="750"/>
    </location>
</feature>
<evidence type="ECO:0000256" key="2">
    <source>
        <dbReference type="ARBA" id="ARBA00022801"/>
    </source>
</evidence>
<keyword evidence="14" id="KW-1185">Reference proteome</keyword>
<dbReference type="SUPFAM" id="SSF52540">
    <property type="entry name" value="P-loop containing nucleoside triphosphate hydrolases"/>
    <property type="match status" value="1"/>
</dbReference>
<evidence type="ECO:0000259" key="12">
    <source>
        <dbReference type="PROSITE" id="PS51217"/>
    </source>
</evidence>
<dbReference type="Pfam" id="PF00580">
    <property type="entry name" value="UvrD-helicase"/>
    <property type="match status" value="1"/>
</dbReference>
<evidence type="ECO:0000313" key="14">
    <source>
        <dbReference type="Proteomes" id="UP001165090"/>
    </source>
</evidence>
<evidence type="ECO:0000259" key="11">
    <source>
        <dbReference type="PROSITE" id="PS51198"/>
    </source>
</evidence>
<comment type="caution">
    <text evidence="13">The sequence shown here is derived from an EMBL/GenBank/DDBJ whole genome shotgun (WGS) entry which is preliminary data.</text>
</comment>
<dbReference type="EC" id="5.6.2.4" evidence="7"/>
<dbReference type="Gene3D" id="1.10.486.10">
    <property type="entry name" value="PCRA, domain 4"/>
    <property type="match status" value="1"/>
</dbReference>
<keyword evidence="2 9" id="KW-0378">Hydrolase</keyword>
<dbReference type="CDD" id="cd17932">
    <property type="entry name" value="DEXQc_UvrD"/>
    <property type="match status" value="1"/>
</dbReference>
<keyword evidence="5" id="KW-0413">Isomerase</keyword>
<evidence type="ECO:0000256" key="5">
    <source>
        <dbReference type="ARBA" id="ARBA00023235"/>
    </source>
</evidence>
<comment type="catalytic activity">
    <reaction evidence="8">
        <text>ATP + H2O = ADP + phosphate + H(+)</text>
        <dbReference type="Rhea" id="RHEA:13065"/>
        <dbReference type="ChEBI" id="CHEBI:15377"/>
        <dbReference type="ChEBI" id="CHEBI:15378"/>
        <dbReference type="ChEBI" id="CHEBI:30616"/>
        <dbReference type="ChEBI" id="CHEBI:43474"/>
        <dbReference type="ChEBI" id="CHEBI:456216"/>
        <dbReference type="EC" id="5.6.2.4"/>
    </reaction>
</comment>
<dbReference type="InterPro" id="IPR027417">
    <property type="entry name" value="P-loop_NTPase"/>
</dbReference>
<comment type="catalytic activity">
    <reaction evidence="6">
        <text>Couples ATP hydrolysis with the unwinding of duplex DNA by translocating in the 3'-5' direction.</text>
        <dbReference type="EC" id="5.6.2.4"/>
    </reaction>
</comment>
<dbReference type="PROSITE" id="PS51217">
    <property type="entry name" value="UVRD_HELICASE_CTER"/>
    <property type="match status" value="1"/>
</dbReference>
<feature type="compositionally biased region" description="Basic residues" evidence="10">
    <location>
        <begin position="827"/>
        <end position="846"/>
    </location>
</feature>
<keyword evidence="4 9" id="KW-0067">ATP-binding</keyword>
<keyword evidence="3 9" id="KW-0347">Helicase</keyword>
<feature type="compositionally biased region" description="Low complexity" evidence="10">
    <location>
        <begin position="730"/>
        <end position="741"/>
    </location>
</feature>
<dbReference type="InterPro" id="IPR014016">
    <property type="entry name" value="UvrD-like_ATP-bd"/>
</dbReference>
<feature type="binding site" evidence="9">
    <location>
        <begin position="97"/>
        <end position="104"/>
    </location>
    <ligand>
        <name>ATP</name>
        <dbReference type="ChEBI" id="CHEBI:30616"/>
    </ligand>
</feature>
<evidence type="ECO:0000256" key="1">
    <source>
        <dbReference type="ARBA" id="ARBA00022741"/>
    </source>
</evidence>
<evidence type="ECO:0000256" key="7">
    <source>
        <dbReference type="ARBA" id="ARBA00034808"/>
    </source>
</evidence>
<dbReference type="EMBL" id="BSDZ01000024">
    <property type="protein sequence ID" value="GLI65574.1"/>
    <property type="molecule type" value="Genomic_DNA"/>
</dbReference>
<dbReference type="Pfam" id="PF13361">
    <property type="entry name" value="UvrD_C"/>
    <property type="match status" value="1"/>
</dbReference>
<dbReference type="InterPro" id="IPR014017">
    <property type="entry name" value="DNA_helicase_UvrD-like_C"/>
</dbReference>
<evidence type="ECO:0000256" key="6">
    <source>
        <dbReference type="ARBA" id="ARBA00034617"/>
    </source>
</evidence>
<dbReference type="PANTHER" id="PTHR11070:SF2">
    <property type="entry name" value="ATP-DEPENDENT DNA HELICASE SRS2"/>
    <property type="match status" value="1"/>
</dbReference>
<feature type="domain" description="UvrD-like helicase ATP-binding" evidence="11">
    <location>
        <begin position="76"/>
        <end position="450"/>
    </location>
</feature>
<proteinExistence type="predicted"/>
<organism evidence="13 14">
    <name type="scientific">Volvox africanus</name>
    <dbReference type="NCBI Taxonomy" id="51714"/>
    <lineage>
        <taxon>Eukaryota</taxon>
        <taxon>Viridiplantae</taxon>
        <taxon>Chlorophyta</taxon>
        <taxon>core chlorophytes</taxon>
        <taxon>Chlorophyceae</taxon>
        <taxon>CS clade</taxon>
        <taxon>Chlamydomonadales</taxon>
        <taxon>Volvocaceae</taxon>
        <taxon>Volvox</taxon>
    </lineage>
</organism>
<dbReference type="PANTHER" id="PTHR11070">
    <property type="entry name" value="UVRD / RECB / PCRA DNA HELICASE FAMILY MEMBER"/>
    <property type="match status" value="1"/>
</dbReference>
<feature type="region of interest" description="Disordered" evidence="10">
    <location>
        <begin position="771"/>
        <end position="851"/>
    </location>
</feature>
<feature type="compositionally biased region" description="Acidic residues" evidence="10">
    <location>
        <begin position="782"/>
        <end position="798"/>
    </location>
</feature>
<evidence type="ECO:0000256" key="9">
    <source>
        <dbReference type="PROSITE-ProRule" id="PRU00560"/>
    </source>
</evidence>
<protein>
    <recommendedName>
        <fullName evidence="7">DNA 3'-5' helicase</fullName>
        <ecNumber evidence="7">5.6.2.4</ecNumber>
    </recommendedName>
</protein>
<dbReference type="InterPro" id="IPR000212">
    <property type="entry name" value="DNA_helicase_UvrD/REP"/>
</dbReference>
<sequence length="981" mass="107872">MSKFCQFFDSLTKRSHNRVLVGRQPSAGWFESGGNWRRYRLCFTHGLSRYAANVDNHIRRSQAKGSPSIRSNSLADNLDEHQLAAALTTERIVRIKAGPGSGKTRVVVGRIHHLITRMGVDPRRILAITFTNKAANELKGRLRTALGGDAGGSDVGDAGTESRGGRSSPGPQVLAKTFHGLGLHLLRKSLEMRPDLASELALTTELKVVNADQGWRVLKKAVEAVEQQQQQQQTVAVAATSRAGIPGRSSRNVASRAPLPELSATALSKLVDILSSFFSDCKPILAAREHHEDSTAMLQPVISERRERMLKKYVNMKELPEAVYSRLQDSELVQSYFSAYRQQLQLNNAADFDDLICLTVRILDLDPNLRNYWQASFDHILADEFQDTDPAQYRMLARLLGPSSGLFVVGDPDQAIYSWRGAEVNNMRDYLPRDFPGTATFHLPVNYRTVPDIVNIADAVLRDGEFLDLYKPQVPARKALAPHSVPSQPAVSVHTYPDPEREAEEIVKLIVKRSRSLRHGGGSGGGSRMLYGLDDVAVLYRRRDQSRPLEEALTQRGVPYVVVGGKPFWEYKEIADVVSYLHVVRDPLCSDVLLERIINEPKRGLGPAAIGSLREAARGAGLTLGGLLFGDFCDDIGEFAPKPETRASSSIPPPGVHDAADYAPEVQAGSPLSAVKLKKPALQGIKDLRGLIYRVGQLAVQGETVERLLVATLRLSGYLGPLEHAREAGEAGSKAAGAGARKSAKKKADTDIDNVATEKLERLESLRDVAARPETWLAAGGGEEDEEEEEEEEEEDDSGGVGRNDDGEEEEAPSDGGSRGSESPQPQRRRQRRRQQGMRRGRRQKGSGRGLKGLSEFLEHAALVMGADTEPGDKANVVHLMTLHASKGLEFPWVFILGLEDGVLPSSRAEDLAEERRLFYVGITRAEDRLFLSRCERRFNYTEWKQSQPSPFLRALNVLGKHAQRSVGGGERVGSYSASAK</sequence>
<dbReference type="Proteomes" id="UP001165090">
    <property type="component" value="Unassembled WGS sequence"/>
</dbReference>
<evidence type="ECO:0000256" key="3">
    <source>
        <dbReference type="ARBA" id="ARBA00022806"/>
    </source>
</evidence>
<name>A0ABQ5S7D9_9CHLO</name>
<evidence type="ECO:0000313" key="13">
    <source>
        <dbReference type="EMBL" id="GLI65574.1"/>
    </source>
</evidence>
<accession>A0ABQ5S7D9</accession>
<dbReference type="Gene3D" id="3.40.50.300">
    <property type="entry name" value="P-loop containing nucleotide triphosphate hydrolases"/>
    <property type="match status" value="4"/>
</dbReference>
<dbReference type="CDD" id="cd18807">
    <property type="entry name" value="SF1_C_UvrD"/>
    <property type="match status" value="1"/>
</dbReference>
<reference evidence="13 14" key="1">
    <citation type="journal article" date="2023" name="IScience">
        <title>Expanded male sex-determining region conserved during the evolution of homothallism in the green alga Volvox.</title>
        <authorList>
            <person name="Yamamoto K."/>
            <person name="Matsuzaki R."/>
            <person name="Mahakham W."/>
            <person name="Heman W."/>
            <person name="Sekimoto H."/>
            <person name="Kawachi M."/>
            <person name="Minakuchi Y."/>
            <person name="Toyoda A."/>
            <person name="Nozaki H."/>
        </authorList>
    </citation>
    <scope>NUCLEOTIDE SEQUENCE [LARGE SCALE GENOMIC DNA]</scope>
    <source>
        <strain evidence="13 14">NIES-4468</strain>
    </source>
</reference>